<keyword evidence="3" id="KW-1185">Reference proteome</keyword>
<reference evidence="2" key="1">
    <citation type="submission" date="2022-11" db="EMBL/GenBank/DDBJ databases">
        <authorList>
            <person name="Morgan W.R."/>
            <person name="Tartar A."/>
        </authorList>
    </citation>
    <scope>NUCLEOTIDE SEQUENCE</scope>
    <source>
        <strain evidence="2">ARSEF 373</strain>
    </source>
</reference>
<dbReference type="AlphaFoldDB" id="A0AAV2Z7S8"/>
<dbReference type="EMBL" id="DAKRPA010000019">
    <property type="protein sequence ID" value="DBA03431.1"/>
    <property type="molecule type" value="Genomic_DNA"/>
</dbReference>
<dbReference type="PANTHER" id="PTHR46599:SF3">
    <property type="entry name" value="PIGGYBAC TRANSPOSABLE ELEMENT-DERIVED PROTEIN 4"/>
    <property type="match status" value="1"/>
</dbReference>
<sequence>MIFAGLLVTRSLHPWASGMRYHWRSVSHGPFKTGTFGAYMSRDRYKDVARCLHFADNNAASASADRYYKVNLLVDALNKAFRSAFTLGKAISFNEGTRPSEVV</sequence>
<dbReference type="InterPro" id="IPR029526">
    <property type="entry name" value="PGBD"/>
</dbReference>
<proteinExistence type="predicted"/>
<evidence type="ECO:0000259" key="1">
    <source>
        <dbReference type="Pfam" id="PF13843"/>
    </source>
</evidence>
<accession>A0AAV2Z7S8</accession>
<organism evidence="2 3">
    <name type="scientific">Lagenidium giganteum</name>
    <dbReference type="NCBI Taxonomy" id="4803"/>
    <lineage>
        <taxon>Eukaryota</taxon>
        <taxon>Sar</taxon>
        <taxon>Stramenopiles</taxon>
        <taxon>Oomycota</taxon>
        <taxon>Peronosporomycetes</taxon>
        <taxon>Pythiales</taxon>
        <taxon>Pythiaceae</taxon>
    </lineage>
</organism>
<dbReference type="Proteomes" id="UP001146120">
    <property type="component" value="Unassembled WGS sequence"/>
</dbReference>
<comment type="caution">
    <text evidence="2">The sequence shown here is derived from an EMBL/GenBank/DDBJ whole genome shotgun (WGS) entry which is preliminary data.</text>
</comment>
<dbReference type="PANTHER" id="PTHR46599">
    <property type="entry name" value="PIGGYBAC TRANSPOSABLE ELEMENT-DERIVED PROTEIN 4"/>
    <property type="match status" value="1"/>
</dbReference>
<reference evidence="2" key="2">
    <citation type="journal article" date="2023" name="Microbiol Resour">
        <title>Decontamination and Annotation of the Draft Genome Sequence of the Oomycete Lagenidium giganteum ARSEF 373.</title>
        <authorList>
            <person name="Morgan W.R."/>
            <person name="Tartar A."/>
        </authorList>
    </citation>
    <scope>NUCLEOTIDE SEQUENCE</scope>
    <source>
        <strain evidence="2">ARSEF 373</strain>
    </source>
</reference>
<feature type="domain" description="PiggyBac transposable element-derived protein" evidence="1">
    <location>
        <begin position="27"/>
        <end position="97"/>
    </location>
</feature>
<protein>
    <recommendedName>
        <fullName evidence="1">PiggyBac transposable element-derived protein domain-containing protein</fullName>
    </recommendedName>
</protein>
<gene>
    <name evidence="2" type="ORF">N0F65_002839</name>
</gene>
<name>A0AAV2Z7S8_9STRA</name>
<evidence type="ECO:0000313" key="2">
    <source>
        <dbReference type="EMBL" id="DBA03431.1"/>
    </source>
</evidence>
<dbReference type="Pfam" id="PF13843">
    <property type="entry name" value="DDE_Tnp_1_7"/>
    <property type="match status" value="1"/>
</dbReference>
<evidence type="ECO:0000313" key="3">
    <source>
        <dbReference type="Proteomes" id="UP001146120"/>
    </source>
</evidence>